<gene>
    <name evidence="2" type="ORF">LJ757_18800</name>
</gene>
<evidence type="ECO:0008006" key="4">
    <source>
        <dbReference type="Google" id="ProtNLM"/>
    </source>
</evidence>
<dbReference type="EMBL" id="JAJFZV010000020">
    <property type="protein sequence ID" value="MCC3299812.1"/>
    <property type="molecule type" value="Genomic_DNA"/>
</dbReference>
<organism evidence="2 3">
    <name type="scientific">Arthrobacter caoxuetaonis</name>
    <dbReference type="NCBI Taxonomy" id="2886935"/>
    <lineage>
        <taxon>Bacteria</taxon>
        <taxon>Bacillati</taxon>
        <taxon>Actinomycetota</taxon>
        <taxon>Actinomycetes</taxon>
        <taxon>Micrococcales</taxon>
        <taxon>Micrococcaceae</taxon>
        <taxon>Arthrobacter</taxon>
    </lineage>
</organism>
<evidence type="ECO:0000313" key="2">
    <source>
        <dbReference type="EMBL" id="MCC3299812.1"/>
    </source>
</evidence>
<dbReference type="AlphaFoldDB" id="A0A9X1MIY2"/>
<sequence length="230" mass="24251">MKTLRRTAPLLIAVLSFTALAGCSATSSSSGGRDALERVYPLLSPGECGSLLDQTMGDVRAGVSNDRVDDQIGLLSEACPDEMDVFTGYAASSDLPFEVTCDEISGRTHPDALVMLRQDGHCQDAGAAGAVPAGGWPEGGLGWNEAPAYAGTYQRVCGPLASMRNTADGTFVNVGLDYPDPGRFTFIFWGYQGQSLPATSVLCASGTIYMYEGTTAQMEVGSPDQLEIWN</sequence>
<keyword evidence="1" id="KW-0732">Signal</keyword>
<proteinExistence type="predicted"/>
<keyword evidence="3" id="KW-1185">Reference proteome</keyword>
<dbReference type="PROSITE" id="PS51257">
    <property type="entry name" value="PROKAR_LIPOPROTEIN"/>
    <property type="match status" value="1"/>
</dbReference>
<protein>
    <recommendedName>
        <fullName evidence="4">LppP/LprE lipoprotein</fullName>
    </recommendedName>
</protein>
<feature type="signal peptide" evidence="1">
    <location>
        <begin position="1"/>
        <end position="21"/>
    </location>
</feature>
<dbReference type="Proteomes" id="UP001139158">
    <property type="component" value="Unassembled WGS sequence"/>
</dbReference>
<feature type="chain" id="PRO_5040842869" description="LppP/LprE lipoprotein" evidence="1">
    <location>
        <begin position="22"/>
        <end position="230"/>
    </location>
</feature>
<evidence type="ECO:0000256" key="1">
    <source>
        <dbReference type="SAM" id="SignalP"/>
    </source>
</evidence>
<dbReference type="RefSeq" id="WP_227897834.1">
    <property type="nucleotide sequence ID" value="NZ_CP099467.1"/>
</dbReference>
<comment type="caution">
    <text evidence="2">The sequence shown here is derived from an EMBL/GenBank/DDBJ whole genome shotgun (WGS) entry which is preliminary data.</text>
</comment>
<evidence type="ECO:0000313" key="3">
    <source>
        <dbReference type="Proteomes" id="UP001139158"/>
    </source>
</evidence>
<name>A0A9X1MIY2_9MICC</name>
<accession>A0A9X1MIY2</accession>
<reference evidence="2" key="1">
    <citation type="submission" date="2021-10" db="EMBL/GenBank/DDBJ databases">
        <title>Novel species in genus Arthrobacter.</title>
        <authorList>
            <person name="Liu Y."/>
        </authorList>
    </citation>
    <scope>NUCLEOTIDE SEQUENCE</scope>
    <source>
        <strain evidence="2">Zg-Y453</strain>
    </source>
</reference>